<accession>A0ABN8G6L7</accession>
<gene>
    <name evidence="2" type="ORF">PAECIP111893_01067</name>
</gene>
<feature type="transmembrane region" description="Helical" evidence="1">
    <location>
        <begin position="7"/>
        <end position="26"/>
    </location>
</feature>
<keyword evidence="1" id="KW-1133">Transmembrane helix</keyword>
<reference evidence="2" key="1">
    <citation type="submission" date="2022-01" db="EMBL/GenBank/DDBJ databases">
        <authorList>
            <person name="Criscuolo A."/>
        </authorList>
    </citation>
    <scope>NUCLEOTIDE SEQUENCE</scope>
    <source>
        <strain evidence="2">CIP111893</strain>
    </source>
</reference>
<dbReference type="EMBL" id="CAKMMF010000004">
    <property type="protein sequence ID" value="CAH1197907.1"/>
    <property type="molecule type" value="Genomic_DNA"/>
</dbReference>
<evidence type="ECO:0000313" key="3">
    <source>
        <dbReference type="Proteomes" id="UP000838686"/>
    </source>
</evidence>
<name>A0ABN8G6L7_9BACL</name>
<keyword evidence="1" id="KW-0472">Membrane</keyword>
<organism evidence="2 3">
    <name type="scientific">Paenibacillus plantiphilus</name>
    <dbReference type="NCBI Taxonomy" id="2905650"/>
    <lineage>
        <taxon>Bacteria</taxon>
        <taxon>Bacillati</taxon>
        <taxon>Bacillota</taxon>
        <taxon>Bacilli</taxon>
        <taxon>Bacillales</taxon>
        <taxon>Paenibacillaceae</taxon>
        <taxon>Paenibacillus</taxon>
    </lineage>
</organism>
<keyword evidence="1" id="KW-0812">Transmembrane</keyword>
<proteinExistence type="predicted"/>
<comment type="caution">
    <text evidence="2">The sequence shown here is derived from an EMBL/GenBank/DDBJ whole genome shotgun (WGS) entry which is preliminary data.</text>
</comment>
<keyword evidence="3" id="KW-1185">Reference proteome</keyword>
<evidence type="ECO:0000313" key="2">
    <source>
        <dbReference type="EMBL" id="CAH1197907.1"/>
    </source>
</evidence>
<sequence>MASILKIIGVVCIIGGFFVGTINGLLSEEVYGDQSSFTVAISSWISGILFGTLFIAFGIMYENVEDIASRVRNPEYYTTGNASETGNSRMNSLETITDYKMKSMD</sequence>
<feature type="transmembrane region" description="Helical" evidence="1">
    <location>
        <begin position="38"/>
        <end position="61"/>
    </location>
</feature>
<protein>
    <submittedName>
        <fullName evidence="2">Uncharacterized protein</fullName>
    </submittedName>
</protein>
<evidence type="ECO:0000256" key="1">
    <source>
        <dbReference type="SAM" id="Phobius"/>
    </source>
</evidence>
<dbReference type="RefSeq" id="WP_236339424.1">
    <property type="nucleotide sequence ID" value="NZ_CAKMMF010000004.1"/>
</dbReference>
<dbReference type="Proteomes" id="UP000838686">
    <property type="component" value="Unassembled WGS sequence"/>
</dbReference>